<feature type="region of interest" description="Disordered" evidence="1">
    <location>
        <begin position="1"/>
        <end position="100"/>
    </location>
</feature>
<dbReference type="SMART" id="SM00530">
    <property type="entry name" value="HTH_XRE"/>
    <property type="match status" value="1"/>
</dbReference>
<dbReference type="EMBL" id="CP032568">
    <property type="protein sequence ID" value="AYF76738.1"/>
    <property type="molecule type" value="Genomic_DNA"/>
</dbReference>
<dbReference type="InterPro" id="IPR001387">
    <property type="entry name" value="Cro/C1-type_HTH"/>
</dbReference>
<dbReference type="Proteomes" id="UP000267164">
    <property type="component" value="Chromosome"/>
</dbReference>
<proteinExistence type="predicted"/>
<reference evidence="3 4" key="1">
    <citation type="submission" date="2018-09" db="EMBL/GenBank/DDBJ databases">
        <title>Nocardia yunnanensis sp. nov., an actinomycete isolated from a soil sample.</title>
        <authorList>
            <person name="Zhang J."/>
        </authorList>
    </citation>
    <scope>NUCLEOTIDE SEQUENCE [LARGE SCALE GENOMIC DNA]</scope>
    <source>
        <strain evidence="3 4">CFHS0054</strain>
    </source>
</reference>
<dbReference type="SUPFAM" id="SSF47413">
    <property type="entry name" value="lambda repressor-like DNA-binding domains"/>
    <property type="match status" value="1"/>
</dbReference>
<dbReference type="PROSITE" id="PS50943">
    <property type="entry name" value="HTH_CROC1"/>
    <property type="match status" value="1"/>
</dbReference>
<dbReference type="AlphaFoldDB" id="A0A386ZGR1"/>
<dbReference type="CDD" id="cd00093">
    <property type="entry name" value="HTH_XRE"/>
    <property type="match status" value="1"/>
</dbReference>
<feature type="domain" description="HTH cro/C1-type" evidence="2">
    <location>
        <begin position="77"/>
        <end position="132"/>
    </location>
</feature>
<dbReference type="OrthoDB" id="4556508at2"/>
<protein>
    <submittedName>
        <fullName evidence="3">XRE family transcriptional regulator</fullName>
    </submittedName>
</protein>
<evidence type="ECO:0000313" key="4">
    <source>
        <dbReference type="Proteomes" id="UP000267164"/>
    </source>
</evidence>
<gene>
    <name evidence="3" type="ORF">D7D52_26270</name>
</gene>
<dbReference type="RefSeq" id="WP_120740534.1">
    <property type="nucleotide sequence ID" value="NZ_CP032568.1"/>
</dbReference>
<accession>A0A386ZGR1</accession>
<dbReference type="KEGG" id="nyu:D7D52_26270"/>
<dbReference type="Pfam" id="PF01381">
    <property type="entry name" value="HTH_3"/>
    <property type="match status" value="1"/>
</dbReference>
<sequence>MAKMGKMGRRKRSRLITQGLLTSGKEKRADKQVSESKEPTAVAPRAAKAEPKPAPAAQPEPVASGDAPDLQALADRVKARRRENGWTQADVAKNGGPSTGMLSQIERCLMDSPAEEVLAKLDAALEWPAGTAGSILRGTELVGAN</sequence>
<evidence type="ECO:0000259" key="2">
    <source>
        <dbReference type="PROSITE" id="PS50943"/>
    </source>
</evidence>
<keyword evidence="4" id="KW-1185">Reference proteome</keyword>
<evidence type="ECO:0000256" key="1">
    <source>
        <dbReference type="SAM" id="MobiDB-lite"/>
    </source>
</evidence>
<dbReference type="InterPro" id="IPR010982">
    <property type="entry name" value="Lambda_DNA-bd_dom_sf"/>
</dbReference>
<dbReference type="Gene3D" id="1.10.260.40">
    <property type="entry name" value="lambda repressor-like DNA-binding domains"/>
    <property type="match status" value="1"/>
</dbReference>
<feature type="compositionally biased region" description="Basic and acidic residues" evidence="1">
    <location>
        <begin position="24"/>
        <end position="38"/>
    </location>
</feature>
<evidence type="ECO:0000313" key="3">
    <source>
        <dbReference type="EMBL" id="AYF76738.1"/>
    </source>
</evidence>
<dbReference type="GO" id="GO:0003677">
    <property type="term" value="F:DNA binding"/>
    <property type="evidence" value="ECO:0007669"/>
    <property type="project" value="InterPro"/>
</dbReference>
<feature type="compositionally biased region" description="Basic residues" evidence="1">
    <location>
        <begin position="1"/>
        <end position="14"/>
    </location>
</feature>
<name>A0A386ZGR1_9NOCA</name>
<organism evidence="3 4">
    <name type="scientific">Nocardia yunnanensis</name>
    <dbReference type="NCBI Taxonomy" id="2382165"/>
    <lineage>
        <taxon>Bacteria</taxon>
        <taxon>Bacillati</taxon>
        <taxon>Actinomycetota</taxon>
        <taxon>Actinomycetes</taxon>
        <taxon>Mycobacteriales</taxon>
        <taxon>Nocardiaceae</taxon>
        <taxon>Nocardia</taxon>
    </lineage>
</organism>